<evidence type="ECO:0000256" key="3">
    <source>
        <dbReference type="ARBA" id="ARBA00022692"/>
    </source>
</evidence>
<accession>E3I1H0</accession>
<feature type="transmembrane region" description="Helical" evidence="6">
    <location>
        <begin position="175"/>
        <end position="195"/>
    </location>
</feature>
<dbReference type="HOGENOM" id="CLU_078451_2_1_5"/>
<keyword evidence="9" id="KW-1185">Reference proteome</keyword>
<evidence type="ECO:0000259" key="7">
    <source>
        <dbReference type="Pfam" id="PF01292"/>
    </source>
</evidence>
<dbReference type="PANTHER" id="PTHR30485:SF2">
    <property type="entry name" value="BLL0597 PROTEIN"/>
    <property type="match status" value="1"/>
</dbReference>
<dbReference type="Gene3D" id="1.20.950.20">
    <property type="entry name" value="Transmembrane di-heme cytochromes, Chain C"/>
    <property type="match status" value="1"/>
</dbReference>
<evidence type="ECO:0000256" key="2">
    <source>
        <dbReference type="ARBA" id="ARBA00022475"/>
    </source>
</evidence>
<dbReference type="STRING" id="648757.Rvan_2027"/>
<feature type="transmembrane region" description="Helical" evidence="6">
    <location>
        <begin position="47"/>
        <end position="65"/>
    </location>
</feature>
<name>E3I1H0_RHOVT</name>
<dbReference type="GO" id="GO:0009055">
    <property type="term" value="F:electron transfer activity"/>
    <property type="evidence" value="ECO:0007669"/>
    <property type="project" value="InterPro"/>
</dbReference>
<feature type="transmembrane region" description="Helical" evidence="6">
    <location>
        <begin position="103"/>
        <end position="124"/>
    </location>
</feature>
<dbReference type="Proteomes" id="UP000001399">
    <property type="component" value="Chromosome"/>
</dbReference>
<evidence type="ECO:0000313" key="9">
    <source>
        <dbReference type="Proteomes" id="UP000001399"/>
    </source>
</evidence>
<evidence type="ECO:0000313" key="8">
    <source>
        <dbReference type="EMBL" id="ADP71261.1"/>
    </source>
</evidence>
<dbReference type="RefSeq" id="WP_013419647.1">
    <property type="nucleotide sequence ID" value="NC_014664.1"/>
</dbReference>
<keyword evidence="4 6" id="KW-1133">Transmembrane helix</keyword>
<keyword evidence="3 6" id="KW-0812">Transmembrane</keyword>
<proteinExistence type="predicted"/>
<feature type="transmembrane region" description="Helical" evidence="6">
    <location>
        <begin position="12"/>
        <end position="35"/>
    </location>
</feature>
<dbReference type="GO" id="GO:0022904">
    <property type="term" value="P:respiratory electron transport chain"/>
    <property type="evidence" value="ECO:0007669"/>
    <property type="project" value="InterPro"/>
</dbReference>
<dbReference type="EMBL" id="CP002292">
    <property type="protein sequence ID" value="ADP71261.1"/>
    <property type="molecule type" value="Genomic_DNA"/>
</dbReference>
<sequence>MMTVSSVAKIKVWDPLVRFGHWALVIAFAIAYLSGEGHHDPDALHVWAGYAIGAIVIVRVLWGFIGTEHARFSDFVTSPVSALRYLFDEIGGRARRYLGHSPAGGVMIVALLLSLGSTVLTGLLDYGDRGKGPFARGGVAAITQAYADEHRTKHNGEGHKGEKKESAFSEVHETLANITLALIILHILGVAFSSYTQRENLVRAMVTGEKRADGSSV</sequence>
<dbReference type="InterPro" id="IPR011577">
    <property type="entry name" value="Cyt_b561_bac/Ni-Hgenase"/>
</dbReference>
<dbReference type="AlphaFoldDB" id="E3I1H0"/>
<evidence type="ECO:0000256" key="1">
    <source>
        <dbReference type="ARBA" id="ARBA00004651"/>
    </source>
</evidence>
<dbReference type="KEGG" id="rva:Rvan_2027"/>
<comment type="subcellular location">
    <subcellularLocation>
        <location evidence="1">Cell membrane</location>
        <topology evidence="1">Multi-pass membrane protein</topology>
    </subcellularLocation>
</comment>
<dbReference type="eggNOG" id="COG3658">
    <property type="taxonomic scope" value="Bacteria"/>
</dbReference>
<dbReference type="InterPro" id="IPR051542">
    <property type="entry name" value="Hydrogenase_cytochrome"/>
</dbReference>
<gene>
    <name evidence="8" type="ordered locus">Rvan_2027</name>
</gene>
<dbReference type="PANTHER" id="PTHR30485">
    <property type="entry name" value="NI/FE-HYDROGENASE 1 B-TYPE CYTOCHROME SUBUNIT"/>
    <property type="match status" value="1"/>
</dbReference>
<protein>
    <submittedName>
        <fullName evidence="8">Cytochrome b561</fullName>
    </submittedName>
</protein>
<dbReference type="OrthoDB" id="196472at2"/>
<evidence type="ECO:0000256" key="4">
    <source>
        <dbReference type="ARBA" id="ARBA00022989"/>
    </source>
</evidence>
<dbReference type="GO" id="GO:0020037">
    <property type="term" value="F:heme binding"/>
    <property type="evidence" value="ECO:0007669"/>
    <property type="project" value="TreeGrafter"/>
</dbReference>
<dbReference type="InterPro" id="IPR016174">
    <property type="entry name" value="Di-haem_cyt_TM"/>
</dbReference>
<evidence type="ECO:0000256" key="6">
    <source>
        <dbReference type="SAM" id="Phobius"/>
    </source>
</evidence>
<keyword evidence="5 6" id="KW-0472">Membrane</keyword>
<dbReference type="GO" id="GO:0005886">
    <property type="term" value="C:plasma membrane"/>
    <property type="evidence" value="ECO:0007669"/>
    <property type="project" value="UniProtKB-SubCell"/>
</dbReference>
<keyword evidence="2" id="KW-1003">Cell membrane</keyword>
<dbReference type="Pfam" id="PF01292">
    <property type="entry name" value="Ni_hydr_CYTB"/>
    <property type="match status" value="1"/>
</dbReference>
<dbReference type="SUPFAM" id="SSF81342">
    <property type="entry name" value="Transmembrane di-heme cytochromes"/>
    <property type="match status" value="1"/>
</dbReference>
<evidence type="ECO:0000256" key="5">
    <source>
        <dbReference type="ARBA" id="ARBA00023136"/>
    </source>
</evidence>
<organism evidence="8 9">
    <name type="scientific">Rhodomicrobium vannielii (strain ATCC 17100 / DSM 162 / LMG 4299 / NCIMB 10020 / ATH 3.1.1)</name>
    <dbReference type="NCBI Taxonomy" id="648757"/>
    <lineage>
        <taxon>Bacteria</taxon>
        <taxon>Pseudomonadati</taxon>
        <taxon>Pseudomonadota</taxon>
        <taxon>Alphaproteobacteria</taxon>
        <taxon>Hyphomicrobiales</taxon>
        <taxon>Hyphomicrobiaceae</taxon>
        <taxon>Rhodomicrobium</taxon>
    </lineage>
</organism>
<feature type="domain" description="Cytochrome b561 bacterial/Ni-hydrogenase" evidence="7">
    <location>
        <begin position="12"/>
        <end position="208"/>
    </location>
</feature>
<reference evidence="9" key="1">
    <citation type="journal article" date="2011" name="J. Bacteriol.">
        <title>Genome sequences of eight morphologically diverse alphaproteobacteria.</title>
        <authorList>
            <consortium name="US DOE Joint Genome Institute"/>
            <person name="Brown P.J."/>
            <person name="Kysela D.T."/>
            <person name="Buechlein A."/>
            <person name="Hemmerich C."/>
            <person name="Brun Y.V."/>
        </authorList>
    </citation>
    <scope>NUCLEOTIDE SEQUENCE [LARGE SCALE GENOMIC DNA]</scope>
    <source>
        <strain evidence="9">ATCC 17100 / ATH 3.1.1 / DSM 162 / LMG 4299</strain>
    </source>
</reference>